<evidence type="ECO:0000259" key="12">
    <source>
        <dbReference type="Pfam" id="PF02737"/>
    </source>
</evidence>
<dbReference type="PANTHER" id="PTHR48075">
    <property type="entry name" value="3-HYDROXYACYL-COA DEHYDROGENASE FAMILY PROTEIN"/>
    <property type="match status" value="1"/>
</dbReference>
<dbReference type="Gene3D" id="1.10.1040.10">
    <property type="entry name" value="N-(1-d-carboxylethyl)-l-norvaline Dehydrogenase, domain 2"/>
    <property type="match status" value="1"/>
</dbReference>
<evidence type="ECO:0000256" key="2">
    <source>
        <dbReference type="ARBA" id="ARBA00009463"/>
    </source>
</evidence>
<dbReference type="InterPro" id="IPR022694">
    <property type="entry name" value="3-OHacyl-CoA_DH"/>
</dbReference>
<evidence type="ECO:0000313" key="14">
    <source>
        <dbReference type="Proteomes" id="UP000792457"/>
    </source>
</evidence>
<reference evidence="13" key="1">
    <citation type="submission" date="2013-04" db="EMBL/GenBank/DDBJ databases">
        <authorList>
            <person name="Qu J."/>
            <person name="Murali S.C."/>
            <person name="Bandaranaike D."/>
            <person name="Bellair M."/>
            <person name="Blankenburg K."/>
            <person name="Chao H."/>
            <person name="Dinh H."/>
            <person name="Doddapaneni H."/>
            <person name="Downs B."/>
            <person name="Dugan-Rocha S."/>
            <person name="Elkadiri S."/>
            <person name="Gnanaolivu R.D."/>
            <person name="Hernandez B."/>
            <person name="Javaid M."/>
            <person name="Jayaseelan J.C."/>
            <person name="Lee S."/>
            <person name="Li M."/>
            <person name="Ming W."/>
            <person name="Munidasa M."/>
            <person name="Muniz J."/>
            <person name="Nguyen L."/>
            <person name="Ongeri F."/>
            <person name="Osuji N."/>
            <person name="Pu L.-L."/>
            <person name="Puazo M."/>
            <person name="Qu C."/>
            <person name="Quiroz J."/>
            <person name="Raj R."/>
            <person name="Weissenberger G."/>
            <person name="Xin Y."/>
            <person name="Zou X."/>
            <person name="Han Y."/>
            <person name="Richards S."/>
            <person name="Worley K."/>
            <person name="Muzny D."/>
            <person name="Gibbs R."/>
        </authorList>
    </citation>
    <scope>NUCLEOTIDE SEQUENCE</scope>
    <source>
        <strain evidence="13">Sampled in the wild</strain>
    </source>
</reference>
<evidence type="ECO:0000256" key="10">
    <source>
        <dbReference type="PIRSR" id="PIRSR000105-1"/>
    </source>
</evidence>
<evidence type="ECO:0000313" key="13">
    <source>
        <dbReference type="EMBL" id="KAG8222721.1"/>
    </source>
</evidence>
<keyword evidence="6" id="KW-0560">Oxidoreductase</keyword>
<dbReference type="InterPro" id="IPR006176">
    <property type="entry name" value="3-OHacyl-CoA_DH_NAD-bd"/>
</dbReference>
<evidence type="ECO:0000256" key="6">
    <source>
        <dbReference type="ARBA" id="ARBA00023002"/>
    </source>
</evidence>
<evidence type="ECO:0000256" key="9">
    <source>
        <dbReference type="ARBA" id="ARBA00042709"/>
    </source>
</evidence>
<dbReference type="Pfam" id="PF02737">
    <property type="entry name" value="3HCDH_N"/>
    <property type="match status" value="1"/>
</dbReference>
<dbReference type="PIRSF" id="PIRSF000105">
    <property type="entry name" value="HCDH"/>
    <property type="match status" value="1"/>
</dbReference>
<dbReference type="GO" id="GO:0070403">
    <property type="term" value="F:NAD+ binding"/>
    <property type="evidence" value="ECO:0007669"/>
    <property type="project" value="InterPro"/>
</dbReference>
<dbReference type="AlphaFoldDB" id="A0A8K0JU62"/>
<dbReference type="Gene3D" id="3.40.50.720">
    <property type="entry name" value="NAD(P)-binding Rossmann-like Domain"/>
    <property type="match status" value="1"/>
</dbReference>
<evidence type="ECO:0000256" key="8">
    <source>
        <dbReference type="ARBA" id="ARBA00038962"/>
    </source>
</evidence>
<comment type="similarity">
    <text evidence="2">Belongs to the 3-hydroxyacyl-CoA dehydrogenase family.</text>
</comment>
<name>A0A8K0JU62_LADFU</name>
<dbReference type="InterPro" id="IPR006108">
    <property type="entry name" value="3HC_DH_C"/>
</dbReference>
<dbReference type="InterPro" id="IPR008927">
    <property type="entry name" value="6-PGluconate_DH-like_C_sf"/>
</dbReference>
<dbReference type="InterPro" id="IPR013328">
    <property type="entry name" value="6PGD_dom2"/>
</dbReference>
<dbReference type="EC" id="1.1.1.45" evidence="8"/>
<reference evidence="13" key="2">
    <citation type="submission" date="2017-10" db="EMBL/GenBank/DDBJ databases">
        <title>Ladona fulva Genome sequencing and assembly.</title>
        <authorList>
            <person name="Murali S."/>
            <person name="Richards S."/>
            <person name="Bandaranaike D."/>
            <person name="Bellair M."/>
            <person name="Blankenburg K."/>
            <person name="Chao H."/>
            <person name="Dinh H."/>
            <person name="Doddapaneni H."/>
            <person name="Dugan-Rocha S."/>
            <person name="Elkadiri S."/>
            <person name="Gnanaolivu R."/>
            <person name="Hernandez B."/>
            <person name="Skinner E."/>
            <person name="Javaid M."/>
            <person name="Lee S."/>
            <person name="Li M."/>
            <person name="Ming W."/>
            <person name="Munidasa M."/>
            <person name="Muniz J."/>
            <person name="Nguyen L."/>
            <person name="Hughes D."/>
            <person name="Osuji N."/>
            <person name="Pu L.-L."/>
            <person name="Puazo M."/>
            <person name="Qu C."/>
            <person name="Quiroz J."/>
            <person name="Raj R."/>
            <person name="Weissenberger G."/>
            <person name="Xin Y."/>
            <person name="Zou X."/>
            <person name="Han Y."/>
            <person name="Worley K."/>
            <person name="Muzny D."/>
            <person name="Gibbs R."/>
        </authorList>
    </citation>
    <scope>NUCLEOTIDE SEQUENCE</scope>
    <source>
        <strain evidence="13">Sampled in the wild</strain>
    </source>
</reference>
<dbReference type="InterPro" id="IPR006180">
    <property type="entry name" value="3-OHacyl-CoA_DH_CS"/>
</dbReference>
<feature type="domain" description="3-hydroxyacyl-CoA dehydrogenase NAD binding" evidence="12">
    <location>
        <begin position="7"/>
        <end position="185"/>
    </location>
</feature>
<dbReference type="EMBL" id="KZ308142">
    <property type="protein sequence ID" value="KAG8222721.1"/>
    <property type="molecule type" value="Genomic_DNA"/>
</dbReference>
<dbReference type="GO" id="GO:0006631">
    <property type="term" value="P:fatty acid metabolic process"/>
    <property type="evidence" value="ECO:0007669"/>
    <property type="project" value="InterPro"/>
</dbReference>
<dbReference type="InterPro" id="IPR036291">
    <property type="entry name" value="NAD(P)-bd_dom_sf"/>
</dbReference>
<proteinExistence type="inferred from homology"/>
<sequence length="315" mass="35528">MANRKEKIGIVGSGLIGRSWSMLFASVGYEVYIYDIDKNQVENALQDIHVQLKTLEKTKMLRGKLNSAQQFTLIKGATNLEVCLKGAKFVQECVPENLQLKRKVFQEMDEFVSDDTILSSSTSTFLPSKFSDHINHKKQVIVSHPVNPPYYVPLVEIVPAPWTEPSIVTKTRAIMEEIGQAPVTLTREIEGFALNRIQYAILNETWRLVADGILDVADIDKVMSEGLGMRYAFLGPLEVAHLNAEGMKSYGERYAKTIYAVSETMGPIPKMTGEQLEKVNEQLCAMTPLDKLQERRAWRDKCLTALAKLKNEMKE</sequence>
<evidence type="ECO:0000256" key="7">
    <source>
        <dbReference type="ARBA" id="ARBA00023027"/>
    </source>
</evidence>
<dbReference type="Proteomes" id="UP000792457">
    <property type="component" value="Unassembled WGS sequence"/>
</dbReference>
<dbReference type="FunFam" id="3.40.50.720:FF:000356">
    <property type="entry name" value="Lambda-crystallin homolog"/>
    <property type="match status" value="1"/>
</dbReference>
<keyword evidence="5" id="KW-0597">Phosphoprotein</keyword>
<keyword evidence="7" id="KW-0520">NAD</keyword>
<feature type="site" description="Important for catalytic activity" evidence="10">
    <location>
        <position position="144"/>
    </location>
</feature>
<dbReference type="PANTHER" id="PTHR48075:SF1">
    <property type="entry name" value="LAMBDA-CRYSTALLIN HOMOLOG"/>
    <property type="match status" value="1"/>
</dbReference>
<keyword evidence="4" id="KW-0963">Cytoplasm</keyword>
<evidence type="ECO:0000256" key="3">
    <source>
        <dbReference type="ARBA" id="ARBA00011738"/>
    </source>
</evidence>
<evidence type="ECO:0000259" key="11">
    <source>
        <dbReference type="Pfam" id="PF00725"/>
    </source>
</evidence>
<feature type="domain" description="3-hydroxyacyl-CoA dehydrogenase C-terminal" evidence="11">
    <location>
        <begin position="191"/>
        <end position="270"/>
    </location>
</feature>
<dbReference type="SUPFAM" id="SSF51735">
    <property type="entry name" value="NAD(P)-binding Rossmann-fold domains"/>
    <property type="match status" value="1"/>
</dbReference>
<dbReference type="SUPFAM" id="SSF48179">
    <property type="entry name" value="6-phosphogluconate dehydrogenase C-terminal domain-like"/>
    <property type="match status" value="1"/>
</dbReference>
<comment type="subunit">
    <text evidence="3">Homodimer.</text>
</comment>
<accession>A0A8K0JU62</accession>
<evidence type="ECO:0000256" key="5">
    <source>
        <dbReference type="ARBA" id="ARBA00022553"/>
    </source>
</evidence>
<evidence type="ECO:0000256" key="1">
    <source>
        <dbReference type="ARBA" id="ARBA00004496"/>
    </source>
</evidence>
<dbReference type="OrthoDB" id="2021159at2759"/>
<comment type="caution">
    <text evidence="13">The sequence shown here is derived from an EMBL/GenBank/DDBJ whole genome shotgun (WGS) entry which is preliminary data.</text>
</comment>
<dbReference type="GO" id="GO:0050104">
    <property type="term" value="F:L-gulonate 3-dehydrogenase activity"/>
    <property type="evidence" value="ECO:0007669"/>
    <property type="project" value="UniProtKB-EC"/>
</dbReference>
<gene>
    <name evidence="13" type="ORF">J437_LFUL012393</name>
</gene>
<comment type="subcellular location">
    <subcellularLocation>
        <location evidence="1">Cytoplasm</location>
    </subcellularLocation>
</comment>
<organism evidence="13 14">
    <name type="scientific">Ladona fulva</name>
    <name type="common">Scarce chaser dragonfly</name>
    <name type="synonym">Libellula fulva</name>
    <dbReference type="NCBI Taxonomy" id="123851"/>
    <lineage>
        <taxon>Eukaryota</taxon>
        <taxon>Metazoa</taxon>
        <taxon>Ecdysozoa</taxon>
        <taxon>Arthropoda</taxon>
        <taxon>Hexapoda</taxon>
        <taxon>Insecta</taxon>
        <taxon>Pterygota</taxon>
        <taxon>Palaeoptera</taxon>
        <taxon>Odonata</taxon>
        <taxon>Epiprocta</taxon>
        <taxon>Anisoptera</taxon>
        <taxon>Libelluloidea</taxon>
        <taxon>Libellulidae</taxon>
        <taxon>Ladona</taxon>
    </lineage>
</organism>
<dbReference type="GO" id="GO:0005737">
    <property type="term" value="C:cytoplasm"/>
    <property type="evidence" value="ECO:0007669"/>
    <property type="project" value="UniProtKB-SubCell"/>
</dbReference>
<dbReference type="PROSITE" id="PS00067">
    <property type="entry name" value="3HCDH"/>
    <property type="match status" value="1"/>
</dbReference>
<keyword evidence="14" id="KW-1185">Reference proteome</keyword>
<evidence type="ECO:0000256" key="4">
    <source>
        <dbReference type="ARBA" id="ARBA00022490"/>
    </source>
</evidence>
<dbReference type="Pfam" id="PF00725">
    <property type="entry name" value="3HCDH"/>
    <property type="match status" value="1"/>
</dbReference>
<protein>
    <recommendedName>
        <fullName evidence="9">L-gulonate 3-dehydrogenase</fullName>
        <ecNumber evidence="8">1.1.1.45</ecNumber>
    </recommendedName>
    <alternativeName>
        <fullName evidence="9">L-gulonate 3-dehydrogenase</fullName>
    </alternativeName>
</protein>